<proteinExistence type="inferred from homology"/>
<dbReference type="Pfam" id="PF03364">
    <property type="entry name" value="Polyketide_cyc"/>
    <property type="match status" value="1"/>
</dbReference>
<sequence length="180" mass="20216">MIFSDKCTFIALNVVSFLFNHIKVILLALLRFTGNDMPQINRSALVPYSVEQMYKLVNDVKSYPDFLPGCVGSRVISNSGNEMMASVDVSKAGISKTFITRNTLSDNQSISMQLVDGPFRKLMGGWHFIPLSEDACKVELHLDFEFTNKLIELAFGKVFKELAGNMVQAFTQRAREVYSV</sequence>
<evidence type="ECO:0000313" key="6">
    <source>
        <dbReference type="EMBL" id="SIP72768.1"/>
    </source>
</evidence>
<dbReference type="Gene3D" id="3.30.530.20">
    <property type="match status" value="1"/>
</dbReference>
<protein>
    <submittedName>
        <fullName evidence="5">Ubiquinone-binding protein</fullName>
    </submittedName>
</protein>
<dbReference type="InterPro" id="IPR044996">
    <property type="entry name" value="COQ10-like"/>
</dbReference>
<evidence type="ECO:0000313" key="5">
    <source>
        <dbReference type="EMBL" id="PHM38232.1"/>
    </source>
</evidence>
<keyword evidence="8" id="KW-1185">Reference proteome</keyword>
<dbReference type="OrthoDB" id="9804759at2"/>
<keyword evidence="3" id="KW-0472">Membrane</keyword>
<accession>A0A1N6MV81</accession>
<dbReference type="AlphaFoldDB" id="A0A1N6MV81"/>
<dbReference type="GO" id="GO:0048039">
    <property type="term" value="F:ubiquinone binding"/>
    <property type="evidence" value="ECO:0007669"/>
    <property type="project" value="InterPro"/>
</dbReference>
<dbReference type="Proteomes" id="UP000224871">
    <property type="component" value="Unassembled WGS sequence"/>
</dbReference>
<comment type="similarity">
    <text evidence="1">Belongs to the ribosome association toxin RatA family.</text>
</comment>
<organism evidence="6 7">
    <name type="scientific">Xenorhabdus innexi</name>
    <dbReference type="NCBI Taxonomy" id="290109"/>
    <lineage>
        <taxon>Bacteria</taxon>
        <taxon>Pseudomonadati</taxon>
        <taxon>Pseudomonadota</taxon>
        <taxon>Gammaproteobacteria</taxon>
        <taxon>Enterobacterales</taxon>
        <taxon>Morganellaceae</taxon>
        <taxon>Xenorhabdus</taxon>
    </lineage>
</organism>
<evidence type="ECO:0000256" key="1">
    <source>
        <dbReference type="ARBA" id="ARBA00008918"/>
    </source>
</evidence>
<name>A0A1N6MV81_9GAMM</name>
<dbReference type="PANTHER" id="PTHR12901:SF10">
    <property type="entry name" value="COENZYME Q-BINDING PROTEIN COQ10, MITOCHONDRIAL"/>
    <property type="match status" value="1"/>
</dbReference>
<dbReference type="PANTHER" id="PTHR12901">
    <property type="entry name" value="SPERM PROTEIN HOMOLOG"/>
    <property type="match status" value="1"/>
</dbReference>
<reference evidence="5 8" key="3">
    <citation type="journal article" date="2017" name="Nat. Microbiol.">
        <title>Natural product diversity associated with the nematode symbionts Photorhabdus and Xenorhabdus.</title>
        <authorList>
            <person name="Tobias N.J."/>
            <person name="Wolff H."/>
            <person name="Djahanschiri B."/>
            <person name="Grundmann F."/>
            <person name="Kronenwerth M."/>
            <person name="Shi Y.M."/>
            <person name="Simonyi S."/>
            <person name="Grun P."/>
            <person name="Shapiro-Ilan D."/>
            <person name="Pidot S.J."/>
            <person name="Stinear T.P."/>
            <person name="Ebersberger I."/>
            <person name="Bode H.B."/>
        </authorList>
    </citation>
    <scope>NUCLEOTIDE SEQUENCE [LARGE SCALE GENOMIC DNA]</scope>
    <source>
        <strain evidence="5 8">DSM 16336</strain>
    </source>
</reference>
<dbReference type="NCBIfam" id="NF007999">
    <property type="entry name" value="PRK10724.1"/>
    <property type="match status" value="1"/>
</dbReference>
<dbReference type="FunFam" id="3.30.530.20:FF:000005">
    <property type="entry name" value="Type II toxin-antitoxin system toxin RatA"/>
    <property type="match status" value="1"/>
</dbReference>
<keyword evidence="3" id="KW-1133">Transmembrane helix</keyword>
<feature type="domain" description="Coenzyme Q-binding protein COQ10 START" evidence="4">
    <location>
        <begin position="46"/>
        <end position="171"/>
    </location>
</feature>
<dbReference type="EMBL" id="NIBU01000003">
    <property type="protein sequence ID" value="PHM38232.1"/>
    <property type="molecule type" value="Genomic_DNA"/>
</dbReference>
<gene>
    <name evidence="5" type="ORF">Xinn_00343</name>
    <name evidence="6" type="ORF">XIS1_1680005</name>
</gene>
<feature type="transmembrane region" description="Helical" evidence="3">
    <location>
        <begin position="7"/>
        <end position="30"/>
    </location>
</feature>
<dbReference type="CDD" id="cd07813">
    <property type="entry name" value="COQ10p_like"/>
    <property type="match status" value="1"/>
</dbReference>
<reference evidence="6" key="1">
    <citation type="submission" date="2016-12" db="EMBL/GenBank/DDBJ databases">
        <authorList>
            <person name="Song W.-J."/>
            <person name="Kurnit D.M."/>
        </authorList>
    </citation>
    <scope>NUCLEOTIDE SEQUENCE [LARGE SCALE GENOMIC DNA]</scope>
    <source>
        <strain evidence="6">HGB1681</strain>
    </source>
</reference>
<keyword evidence="3" id="KW-0812">Transmembrane</keyword>
<dbReference type="EMBL" id="FTLG01000077">
    <property type="protein sequence ID" value="SIP72768.1"/>
    <property type="molecule type" value="Genomic_DNA"/>
</dbReference>
<dbReference type="InterPro" id="IPR005031">
    <property type="entry name" value="COQ10_START"/>
</dbReference>
<reference evidence="7" key="2">
    <citation type="submission" date="2016-12" db="EMBL/GenBank/DDBJ databases">
        <authorList>
            <person name="Gaudriault S."/>
        </authorList>
    </citation>
    <scope>NUCLEOTIDE SEQUENCE [LARGE SCALE GENOMIC DNA]</scope>
    <source>
        <strain evidence="7">HGB1681 (deposited as PTA-6826 in the American Type Culture Collection)</strain>
    </source>
</reference>
<evidence type="ECO:0000256" key="3">
    <source>
        <dbReference type="SAM" id="Phobius"/>
    </source>
</evidence>
<keyword evidence="5" id="KW-0830">Ubiquinone</keyword>
<dbReference type="InterPro" id="IPR023393">
    <property type="entry name" value="START-like_dom_sf"/>
</dbReference>
<evidence type="ECO:0000259" key="4">
    <source>
        <dbReference type="Pfam" id="PF03364"/>
    </source>
</evidence>
<evidence type="ECO:0000256" key="2">
    <source>
        <dbReference type="ARBA" id="ARBA00022649"/>
    </source>
</evidence>
<keyword evidence="2" id="KW-1277">Toxin-antitoxin system</keyword>
<evidence type="ECO:0000313" key="8">
    <source>
        <dbReference type="Proteomes" id="UP000224871"/>
    </source>
</evidence>
<dbReference type="GO" id="GO:0045333">
    <property type="term" value="P:cellular respiration"/>
    <property type="evidence" value="ECO:0007669"/>
    <property type="project" value="InterPro"/>
</dbReference>
<evidence type="ECO:0000313" key="7">
    <source>
        <dbReference type="Proteomes" id="UP000196435"/>
    </source>
</evidence>
<dbReference type="Proteomes" id="UP000196435">
    <property type="component" value="Unassembled WGS sequence"/>
</dbReference>
<dbReference type="SUPFAM" id="SSF55961">
    <property type="entry name" value="Bet v1-like"/>
    <property type="match status" value="1"/>
</dbReference>